<dbReference type="PRINTS" id="PR00126">
    <property type="entry name" value="ATPASEGAMMA"/>
</dbReference>
<comment type="function">
    <text evidence="1 13">Produces ATP from ADP in the presence of a proton gradient across the membrane. The gamma chain is believed to be important in regulating ATPase activity and the flow of protons through the CF(0) complex.</text>
</comment>
<keyword evidence="11 13" id="KW-0066">ATP synthesis</keyword>
<evidence type="ECO:0000256" key="7">
    <source>
        <dbReference type="ARBA" id="ARBA00022781"/>
    </source>
</evidence>
<dbReference type="PANTHER" id="PTHR11693">
    <property type="entry name" value="ATP SYNTHASE GAMMA CHAIN"/>
    <property type="match status" value="1"/>
</dbReference>
<evidence type="ECO:0000256" key="1">
    <source>
        <dbReference type="ARBA" id="ARBA00003456"/>
    </source>
</evidence>
<keyword evidence="9 13" id="KW-0472">Membrane</keyword>
<evidence type="ECO:0000256" key="11">
    <source>
        <dbReference type="ARBA" id="ARBA00023310"/>
    </source>
</evidence>
<proteinExistence type="inferred from homology"/>
<dbReference type="STRING" id="69960.SAMN05421720_10535"/>
<organism evidence="14 15">
    <name type="scientific">Rhodospira trueperi</name>
    <dbReference type="NCBI Taxonomy" id="69960"/>
    <lineage>
        <taxon>Bacteria</taxon>
        <taxon>Pseudomonadati</taxon>
        <taxon>Pseudomonadota</taxon>
        <taxon>Alphaproteobacteria</taxon>
        <taxon>Rhodospirillales</taxon>
        <taxon>Rhodospirillaceae</taxon>
        <taxon>Rhodospira</taxon>
    </lineage>
</organism>
<evidence type="ECO:0000313" key="14">
    <source>
        <dbReference type="EMBL" id="SDE26401.1"/>
    </source>
</evidence>
<dbReference type="Pfam" id="PF00231">
    <property type="entry name" value="ATP-synt"/>
    <property type="match status" value="1"/>
</dbReference>
<dbReference type="HAMAP" id="MF_00815">
    <property type="entry name" value="ATP_synth_gamma_bact"/>
    <property type="match status" value="1"/>
</dbReference>
<keyword evidence="8 13" id="KW-0406">Ion transport</keyword>
<dbReference type="GO" id="GO:0045259">
    <property type="term" value="C:proton-transporting ATP synthase complex"/>
    <property type="evidence" value="ECO:0007669"/>
    <property type="project" value="UniProtKB-KW"/>
</dbReference>
<dbReference type="Gene3D" id="1.10.287.80">
    <property type="entry name" value="ATP synthase, gamma subunit, helix hairpin domain"/>
    <property type="match status" value="1"/>
</dbReference>
<evidence type="ECO:0000256" key="12">
    <source>
        <dbReference type="ARBA" id="ARBA00060385"/>
    </source>
</evidence>
<reference evidence="14 15" key="1">
    <citation type="submission" date="2016-10" db="EMBL/GenBank/DDBJ databases">
        <authorList>
            <person name="de Groot N.N."/>
        </authorList>
    </citation>
    <scope>NUCLEOTIDE SEQUENCE [LARGE SCALE GENOMIC DNA]</scope>
    <source>
        <strain evidence="14 15">ATCC 700224</strain>
    </source>
</reference>
<evidence type="ECO:0000256" key="5">
    <source>
        <dbReference type="ARBA" id="ARBA00022475"/>
    </source>
</evidence>
<sequence length="299" mass="32944">MPSLKDLRSRISSVKSTRKITSAMKMVAASRLRKAQEAAESSRPFAERMDRMLGTLAGSVVGLPGAPRLLAGTGETQRHLLVVVSSNRGLCGGLNSNIARNARVLIRELQADGKDVQILCVGRKARDLLKRDHQKLIIDTFEDWGRRTVSYGEAEQVAQRVLDMFDDDQFDVCTLIYNRFRSAISQIPTRQQLIPFPVPSGANDNEADTAGGEPAAIYEFEPSEEGILADLLPLNVKTQVFRAMTENYASEQGARMTAMDNATRNAGDMLGDLTLQYNRTRQAMITKELIEIISGAEAL</sequence>
<dbReference type="RefSeq" id="WP_092784896.1">
    <property type="nucleotide sequence ID" value="NZ_FNAP01000005.1"/>
</dbReference>
<evidence type="ECO:0000256" key="6">
    <source>
        <dbReference type="ARBA" id="ARBA00022519"/>
    </source>
</evidence>
<protein>
    <recommendedName>
        <fullName evidence="13">ATP synthase gamma chain</fullName>
    </recommendedName>
    <alternativeName>
        <fullName evidence="13">ATP synthase F1 sector gamma subunit</fullName>
    </alternativeName>
    <alternativeName>
        <fullName evidence="13">F-ATPase gamma subunit</fullName>
    </alternativeName>
</protein>
<evidence type="ECO:0000256" key="9">
    <source>
        <dbReference type="ARBA" id="ARBA00023136"/>
    </source>
</evidence>
<evidence type="ECO:0000256" key="10">
    <source>
        <dbReference type="ARBA" id="ARBA00023196"/>
    </source>
</evidence>
<dbReference type="NCBIfam" id="TIGR01146">
    <property type="entry name" value="ATPsyn_F1gamma"/>
    <property type="match status" value="1"/>
</dbReference>
<dbReference type="GO" id="GO:0042777">
    <property type="term" value="P:proton motive force-driven plasma membrane ATP synthesis"/>
    <property type="evidence" value="ECO:0007669"/>
    <property type="project" value="UniProtKB-UniRule"/>
</dbReference>
<dbReference type="InterPro" id="IPR023632">
    <property type="entry name" value="ATP_synth_F1_gsu_CS"/>
</dbReference>
<dbReference type="EMBL" id="FNAP01000005">
    <property type="protein sequence ID" value="SDE26401.1"/>
    <property type="molecule type" value="Genomic_DNA"/>
</dbReference>
<dbReference type="GO" id="GO:0005886">
    <property type="term" value="C:plasma membrane"/>
    <property type="evidence" value="ECO:0007669"/>
    <property type="project" value="UniProtKB-SubCell"/>
</dbReference>
<dbReference type="SUPFAM" id="SSF52943">
    <property type="entry name" value="ATP synthase (F1-ATPase), gamma subunit"/>
    <property type="match status" value="1"/>
</dbReference>
<dbReference type="GO" id="GO:0009579">
    <property type="term" value="C:thylakoid"/>
    <property type="evidence" value="ECO:0007669"/>
    <property type="project" value="UniProtKB-SubCell"/>
</dbReference>
<keyword evidence="5 13" id="KW-1003">Cell membrane</keyword>
<name>A0A1G7BGZ9_9PROT</name>
<dbReference type="InterPro" id="IPR035968">
    <property type="entry name" value="ATP_synth_F1_ATPase_gsu"/>
</dbReference>
<dbReference type="GO" id="GO:0046933">
    <property type="term" value="F:proton-transporting ATP synthase activity, rotational mechanism"/>
    <property type="evidence" value="ECO:0007669"/>
    <property type="project" value="UniProtKB-UniRule"/>
</dbReference>
<dbReference type="Proteomes" id="UP000199412">
    <property type="component" value="Unassembled WGS sequence"/>
</dbReference>
<evidence type="ECO:0000256" key="2">
    <source>
        <dbReference type="ARBA" id="ARBA00004170"/>
    </source>
</evidence>
<evidence type="ECO:0000313" key="15">
    <source>
        <dbReference type="Proteomes" id="UP000199412"/>
    </source>
</evidence>
<dbReference type="PIRSF" id="PIRSF039089">
    <property type="entry name" value="ATP_synthase_gamma"/>
    <property type="match status" value="1"/>
</dbReference>
<dbReference type="CDD" id="cd12151">
    <property type="entry name" value="F1-ATPase_gamma"/>
    <property type="match status" value="1"/>
</dbReference>
<dbReference type="Gene3D" id="3.40.1380.10">
    <property type="match status" value="1"/>
</dbReference>
<evidence type="ECO:0000256" key="13">
    <source>
        <dbReference type="HAMAP-Rule" id="MF_00815"/>
    </source>
</evidence>
<keyword evidence="10 13" id="KW-0139">CF(1)</keyword>
<evidence type="ECO:0000256" key="8">
    <source>
        <dbReference type="ARBA" id="ARBA00023065"/>
    </source>
</evidence>
<dbReference type="OrthoDB" id="9812769at2"/>
<evidence type="ECO:0000256" key="4">
    <source>
        <dbReference type="ARBA" id="ARBA00022448"/>
    </source>
</evidence>
<dbReference type="InterPro" id="IPR000131">
    <property type="entry name" value="ATP_synth_F1_gsu"/>
</dbReference>
<comment type="subunit">
    <text evidence="13">F-type ATPases have 2 components, CF(1) - the catalytic core - and CF(0) - the membrane proton channel. CF(1) has five subunits: alpha(3), beta(3), gamma(1), delta(1), epsilon(1). CF(0) has three main subunits: a, b and c.</text>
</comment>
<dbReference type="GO" id="GO:0005524">
    <property type="term" value="F:ATP binding"/>
    <property type="evidence" value="ECO:0007669"/>
    <property type="project" value="UniProtKB-UniRule"/>
</dbReference>
<dbReference type="FunFam" id="1.10.287.80:FF:000003">
    <property type="entry name" value="ATP synthase gamma chain, chloroplastic"/>
    <property type="match status" value="1"/>
</dbReference>
<accession>A0A1G7BGZ9</accession>
<gene>
    <name evidence="13" type="primary">atpG</name>
    <name evidence="14" type="ORF">SAMN05421720_10535</name>
</gene>
<dbReference type="NCBIfam" id="NF004146">
    <property type="entry name" value="PRK05621.1-4"/>
    <property type="match status" value="1"/>
</dbReference>
<keyword evidence="4 13" id="KW-0813">Transport</keyword>
<dbReference type="FunFam" id="1.10.287.80:FF:000001">
    <property type="entry name" value="ATP synthase gamma chain"/>
    <property type="match status" value="1"/>
</dbReference>
<comment type="subcellular location">
    <subcellularLocation>
        <location evidence="13">Cell membrane</location>
        <topology evidence="13">Peripheral membrane protein</topology>
    </subcellularLocation>
    <subcellularLocation>
        <location evidence="2">Membrane</location>
        <topology evidence="2">Peripheral membrane protein</topology>
    </subcellularLocation>
    <subcellularLocation>
        <location evidence="12">Thylakoid</location>
    </subcellularLocation>
</comment>
<keyword evidence="15" id="KW-1185">Reference proteome</keyword>
<keyword evidence="7 13" id="KW-0375">Hydrogen ion transport</keyword>
<dbReference type="AlphaFoldDB" id="A0A1G7BGZ9"/>
<keyword evidence="6" id="KW-0997">Cell inner membrane</keyword>
<dbReference type="PROSITE" id="PS00153">
    <property type="entry name" value="ATPASE_GAMMA"/>
    <property type="match status" value="1"/>
</dbReference>
<evidence type="ECO:0000256" key="3">
    <source>
        <dbReference type="ARBA" id="ARBA00007681"/>
    </source>
</evidence>
<dbReference type="PANTHER" id="PTHR11693:SF22">
    <property type="entry name" value="ATP SYNTHASE SUBUNIT GAMMA, MITOCHONDRIAL"/>
    <property type="match status" value="1"/>
</dbReference>
<comment type="similarity">
    <text evidence="3 13">Belongs to the ATPase gamma chain family.</text>
</comment>